<proteinExistence type="predicted"/>
<dbReference type="OrthoDB" id="4080238at2759"/>
<dbReference type="PANTHER" id="PTHR10644">
    <property type="entry name" value="DNA REPAIR/RNA PROCESSING CPSF FAMILY"/>
    <property type="match status" value="1"/>
</dbReference>
<gene>
    <name evidence="1" type="ORF">BABINDRAFT_131885</name>
</gene>
<dbReference type="GeneID" id="30144909"/>
<reference evidence="2" key="1">
    <citation type="submission" date="2016-05" db="EMBL/GenBank/DDBJ databases">
        <title>Comparative genomics of biotechnologically important yeasts.</title>
        <authorList>
            <consortium name="DOE Joint Genome Institute"/>
            <person name="Riley R."/>
            <person name="Haridas S."/>
            <person name="Wolfe K.H."/>
            <person name="Lopes M.R."/>
            <person name="Hittinger C.T."/>
            <person name="Goker M."/>
            <person name="Salamov A."/>
            <person name="Wisecaver J."/>
            <person name="Long T.M."/>
            <person name="Aerts A.L."/>
            <person name="Barry K."/>
            <person name="Choi C."/>
            <person name="Clum A."/>
            <person name="Coughlan A.Y."/>
            <person name="Deshpande S."/>
            <person name="Douglass A.P."/>
            <person name="Hanson S.J."/>
            <person name="Klenk H.-P."/>
            <person name="Labutti K."/>
            <person name="Lapidus A."/>
            <person name="Lindquist E."/>
            <person name="Lipzen A."/>
            <person name="Meier-Kolthoff J.P."/>
            <person name="Ohm R.A."/>
            <person name="Otillar R.P."/>
            <person name="Pangilinan J."/>
            <person name="Peng Y."/>
            <person name="Rokas A."/>
            <person name="Rosa C.A."/>
            <person name="Scheuner C."/>
            <person name="Sibirny A.A."/>
            <person name="Slot J.C."/>
            <person name="Stielow J.B."/>
            <person name="Sun H."/>
            <person name="Kurtzman C.P."/>
            <person name="Blackwell M."/>
            <person name="Grigoriev I.V."/>
            <person name="Jeffries T.W."/>
        </authorList>
    </citation>
    <scope>NUCLEOTIDE SEQUENCE [LARGE SCALE GENOMIC DNA]</scope>
    <source>
        <strain evidence="2">NRRL Y-12698</strain>
    </source>
</reference>
<evidence type="ECO:0000313" key="2">
    <source>
        <dbReference type="Proteomes" id="UP000094336"/>
    </source>
</evidence>
<dbReference type="EMBL" id="KV454430">
    <property type="protein sequence ID" value="ODQ80331.1"/>
    <property type="molecule type" value="Genomic_DNA"/>
</dbReference>
<organism evidence="1 2">
    <name type="scientific">Babjeviella inositovora NRRL Y-12698</name>
    <dbReference type="NCBI Taxonomy" id="984486"/>
    <lineage>
        <taxon>Eukaryota</taxon>
        <taxon>Fungi</taxon>
        <taxon>Dikarya</taxon>
        <taxon>Ascomycota</taxon>
        <taxon>Saccharomycotina</taxon>
        <taxon>Pichiomycetes</taxon>
        <taxon>Serinales incertae sedis</taxon>
        <taxon>Babjeviella</taxon>
    </lineage>
</organism>
<dbReference type="InterPro" id="IPR036322">
    <property type="entry name" value="WD40_repeat_dom_sf"/>
</dbReference>
<dbReference type="SUPFAM" id="SSF50978">
    <property type="entry name" value="WD40 repeat-like"/>
    <property type="match status" value="1"/>
</dbReference>
<dbReference type="STRING" id="984486.A0A1E3QRM6"/>
<dbReference type="RefSeq" id="XP_018985659.1">
    <property type="nucleotide sequence ID" value="XM_019127056.1"/>
</dbReference>
<dbReference type="AlphaFoldDB" id="A0A1E3QRM6"/>
<name>A0A1E3QRM6_9ASCO</name>
<dbReference type="Gene3D" id="2.130.10.10">
    <property type="entry name" value="YVTN repeat-like/Quinoprotein amine dehydrogenase"/>
    <property type="match status" value="1"/>
</dbReference>
<dbReference type="Proteomes" id="UP000094336">
    <property type="component" value="Unassembled WGS sequence"/>
</dbReference>
<protein>
    <submittedName>
        <fullName evidence="1">Uncharacterized protein</fullName>
    </submittedName>
</protein>
<keyword evidence="2" id="KW-1185">Reference proteome</keyword>
<dbReference type="InterPro" id="IPR050358">
    <property type="entry name" value="RSE1/DDB1/CFT1"/>
</dbReference>
<sequence length="1192" mass="131858">MSSFVWPDDTDSPSTYGVLKKTLVHSPIIQHIFTLNIDKNKPYANPTTTGDVPATEPLLPLDTWDLLTSQKAWGDDVPDSFDDGLFDNYPMETTVKRESTAPREPAMCRVQVVVRAHSLTVDGATATLPVRIKTCAIIPGAHGEVPFDDSLFVSLNSGVLLLVRIYYTGDGYTPRVVQWMGLDNKFGESQLYDVGHALAVHRLGLYAATTAMCCRARVVSLQRFENGGIAMKAHHDLYVDGTIVHTVFMEPLDGNPSSVMLLLFVVTNERRLQVRTYQWSLFAPFRDIHQYSPYLVPRAHALPVRVVPLCQNNAVLLVLPDRLVLLTIHQILNAGYDATQAALPGFVSAVFHDARAPMVSRVNFVDYDRIDEIFLATDNGRVHAVVVKDKEIECTEILNVGVAIDTFTLTEFDETHYLLSYGAALGTGREVKVSKAQIRKGSYDLALPPLPQGSSKHRSHSSVVREHPNWASMRDYRVGAASNRNIEVHSSQELWGLSGNGAGTALNHIRVGYRAVRTILDAGADPLELFRVLCPDLGELLVYSGPFETRIVSESDADLEFELASRTLLVDKVGALWMQVTEDTVVLTNLHKTVHYLVAFADSIRFAALSGTVLVVVTDSQKLEAFEIDVEAAMAGAETVLIRISAVQLELQVAVLKVVVFDKVDLLASGRDILVGTFESELVHFRLESTFVFVKSLVLDGIPNDLFYHAEQHRLYVGSRTGMLAKLREFALESSVKISETPVTFYPNLYPDTLVILARNIWVLRMRDAYPWKVLVSERSTSRTYSLLPLATEGKCLSVLAVRDEGVSRLDIDLSETAVVLRTIPLGVPARTFIHHEKFTELGVRKYGIFVVLTTKLLCVDPKSLCTMSHREMKSNDEESIFSDGESPLSVAEWCLNGHKNLIVGCTKGNEGCVKVIQVSKTREKGRKDVMVLKKLNSWKVSDPVYALAQLSDFIAYAAGCALYLSSYNLATSTMNPAKKLALFPSNVIAISCQGTKVVVTTQSNSFKVFCFDPLNQTLQTLQGGHGSSYLLRSVPLNDTLVTADQVTHVICGFDLAITGGQAMSRFKNEVDFVPRLALADFFPIWLAQGERMKVSGNRFIACGVGGEIVCYTLLKKAQYSHLNQLIRDLKALHVDPVGFWALDDPVWLNEYTFSAGGRFGEDDRNVLDCVCLPEAARCEPWVNDLVNSVAL</sequence>
<evidence type="ECO:0000313" key="1">
    <source>
        <dbReference type="EMBL" id="ODQ80331.1"/>
    </source>
</evidence>
<accession>A0A1E3QRM6</accession>
<dbReference type="InterPro" id="IPR015943">
    <property type="entry name" value="WD40/YVTN_repeat-like_dom_sf"/>
</dbReference>